<keyword evidence="2" id="KW-1185">Reference proteome</keyword>
<name>A0ABM9VS02_9RHOB</name>
<protein>
    <submittedName>
        <fullName evidence="1">Uncharacterized protein</fullName>
    </submittedName>
</protein>
<comment type="caution">
    <text evidence="1">The sequence shown here is derived from an EMBL/GenBank/DDBJ whole genome shotgun (WGS) entry which is preliminary data.</text>
</comment>
<evidence type="ECO:0000313" key="1">
    <source>
        <dbReference type="EMBL" id="CUX80339.1"/>
    </source>
</evidence>
<gene>
    <name evidence="1" type="ORF">Ga0058931_1048</name>
</gene>
<accession>A0ABM9VS02</accession>
<sequence length="181" mass="19794">MKMSCPDHVAAKHWHVHQGIAAMTLRKTTSYTRVLAALHDESGAVSVDWVVLSAATLTLGMGAATLVQTGTVSLGEAINATLSSTQSNDSGFSFYRLTEQQQQEMLASYMDRTPEQLRENSSYMSAQFLSRLESGNLDEAARWIDRRQLNQTALDARGLDADEGAMTVAQMEQMFRDAGGT</sequence>
<proteinExistence type="predicted"/>
<dbReference type="Proteomes" id="UP000182045">
    <property type="component" value="Unassembled WGS sequence"/>
</dbReference>
<reference evidence="1 2" key="1">
    <citation type="submission" date="2016-01" db="EMBL/GenBank/DDBJ databases">
        <authorList>
            <person name="Varghese N."/>
        </authorList>
    </citation>
    <scope>NUCLEOTIDE SEQUENCE [LARGE SCALE GENOMIC DNA]</scope>
    <source>
        <strain evidence="1 2">HL-91</strain>
    </source>
</reference>
<evidence type="ECO:0000313" key="2">
    <source>
        <dbReference type="Proteomes" id="UP000182045"/>
    </source>
</evidence>
<dbReference type="EMBL" id="FBYC01000004">
    <property type="protein sequence ID" value="CUX80339.1"/>
    <property type="molecule type" value="Genomic_DNA"/>
</dbReference>
<organism evidence="1 2">
    <name type="scientific">Roseibaca calidilacus</name>
    <dbReference type="NCBI Taxonomy" id="1666912"/>
    <lineage>
        <taxon>Bacteria</taxon>
        <taxon>Pseudomonadati</taxon>
        <taxon>Pseudomonadota</taxon>
        <taxon>Alphaproteobacteria</taxon>
        <taxon>Rhodobacterales</taxon>
        <taxon>Paracoccaceae</taxon>
        <taxon>Roseinatronobacter</taxon>
    </lineage>
</organism>